<dbReference type="PANTHER" id="PTHR34406">
    <property type="entry name" value="PROTEIN YCEI"/>
    <property type="match status" value="1"/>
</dbReference>
<dbReference type="Proteomes" id="UP000019423">
    <property type="component" value="Chromosome"/>
</dbReference>
<organism evidence="2 3">
    <name type="scientific">Hymenobacter swuensis DY53</name>
    <dbReference type="NCBI Taxonomy" id="1227739"/>
    <lineage>
        <taxon>Bacteria</taxon>
        <taxon>Pseudomonadati</taxon>
        <taxon>Bacteroidota</taxon>
        <taxon>Cytophagia</taxon>
        <taxon>Cytophagales</taxon>
        <taxon>Hymenobacteraceae</taxon>
        <taxon>Hymenobacter</taxon>
    </lineage>
</organism>
<feature type="domain" description="Lipid/polyisoprenoid-binding YceI-like" evidence="1">
    <location>
        <begin position="37"/>
        <end position="205"/>
    </location>
</feature>
<evidence type="ECO:0000313" key="3">
    <source>
        <dbReference type="Proteomes" id="UP000019423"/>
    </source>
</evidence>
<accession>W8F9G9</accession>
<dbReference type="KEGG" id="hsw:Hsw_3701"/>
<proteinExistence type="predicted"/>
<evidence type="ECO:0000259" key="1">
    <source>
        <dbReference type="SMART" id="SM00867"/>
    </source>
</evidence>
<reference evidence="2 3" key="1">
    <citation type="submission" date="2014-01" db="EMBL/GenBank/DDBJ databases">
        <title>Complete genome sequence of ionizing-radiation resistance bacterium Hymenobacter swuensis DY53.</title>
        <authorList>
            <person name="Jung J.-H."/>
            <person name="Jeong S.-W."/>
            <person name="Joe M.-H."/>
            <person name="Cho y.-j."/>
            <person name="Kim M.-K."/>
            <person name="Lim S.-Y."/>
        </authorList>
    </citation>
    <scope>NUCLEOTIDE SEQUENCE [LARGE SCALE GENOMIC DNA]</scope>
    <source>
        <strain evidence="2 3">DY53</strain>
    </source>
</reference>
<dbReference type="AlphaFoldDB" id="W8F9G9"/>
<dbReference type="SMART" id="SM00867">
    <property type="entry name" value="YceI"/>
    <property type="match status" value="1"/>
</dbReference>
<dbReference type="Pfam" id="PF04264">
    <property type="entry name" value="YceI"/>
    <property type="match status" value="1"/>
</dbReference>
<gene>
    <name evidence="2" type="ORF">Hsw_3701</name>
</gene>
<dbReference type="InterPro" id="IPR036761">
    <property type="entry name" value="TTHA0802/YceI-like_sf"/>
</dbReference>
<evidence type="ECO:0000313" key="2">
    <source>
        <dbReference type="EMBL" id="AHJ99296.1"/>
    </source>
</evidence>
<dbReference type="PATRIC" id="fig|1227739.3.peg.3857"/>
<dbReference type="PANTHER" id="PTHR34406:SF1">
    <property type="entry name" value="PROTEIN YCEI"/>
    <property type="match status" value="1"/>
</dbReference>
<dbReference type="SUPFAM" id="SSF101874">
    <property type="entry name" value="YceI-like"/>
    <property type="match status" value="1"/>
</dbReference>
<name>W8F9G9_9BACT</name>
<keyword evidence="3" id="KW-1185">Reference proteome</keyword>
<dbReference type="EMBL" id="CP007145">
    <property type="protein sequence ID" value="AHJ99296.1"/>
    <property type="molecule type" value="Genomic_DNA"/>
</dbReference>
<sequence>MKEVCTFVLMTAAGFRGRTRFLFHLILQARTNMAATKWVLDPMHSEVQFKIKHLVISTVTGAFKKFDGSAETEGDSFDNAQVRMSLDVDSIDTNQEQRDQHLKADDFFAVATYPNITFESTGLTKSGSDYKLTGNLTIKDVTKPVTLDVEYGGTATDFYGNTKAGFEVSGKINRKDFGLTWEGITEAGSIVVGEDVKLLASVQFAKQAE</sequence>
<protein>
    <recommendedName>
        <fullName evidence="1">Lipid/polyisoprenoid-binding YceI-like domain-containing protein</fullName>
    </recommendedName>
</protein>
<dbReference type="Gene3D" id="2.40.128.110">
    <property type="entry name" value="Lipid/polyisoprenoid-binding, YceI-like"/>
    <property type="match status" value="1"/>
</dbReference>
<dbReference type="InterPro" id="IPR007372">
    <property type="entry name" value="Lipid/polyisoprenoid-bd_YceI"/>
</dbReference>
<dbReference type="HOGENOM" id="CLU_071003_3_2_10"/>
<dbReference type="eggNOG" id="COG2353">
    <property type="taxonomic scope" value="Bacteria"/>
</dbReference>